<dbReference type="PANTHER" id="PTHR32309">
    <property type="entry name" value="TYROSINE-PROTEIN KINASE"/>
    <property type="match status" value="1"/>
</dbReference>
<proteinExistence type="predicted"/>
<evidence type="ECO:0000256" key="3">
    <source>
        <dbReference type="ARBA" id="ARBA00022692"/>
    </source>
</evidence>
<dbReference type="Gene3D" id="1.10.287.210">
    <property type="match status" value="1"/>
</dbReference>
<evidence type="ECO:0000256" key="2">
    <source>
        <dbReference type="ARBA" id="ARBA00022475"/>
    </source>
</evidence>
<sequence>MSTMDIKKNTELNFADYAPPAVRQNEIDLLRLVEILFSAKNHIIAVVFACALLGAAVSWLLPQKWTSQSVVTPAEQTQWYDLRQTLADLQILGVEINISRGDVFNLFIKKLQSQSLLEEYLKTSPYVMGQLKDADIDPLALHRAVVNVSEKLKVTNNATAKNADKTPYDAWTLSFTAPTAKDAQTVLDGYIGWVSAIVQKETMQNVRNALELKTRIMKEQLALDHVRLTNAHNTNLQRLSYSLEVANAAGIKQPVFSNGQAVKDDPDYSVTLGANGIARKLQIEESLQDVAELNADFKNREYLLGQLQQVSLNDVKFAPFRYQMSPSLPIRKDGPGRLMIITLAMLLGGMFACGGVLFREAIKSRSAQMMPVLE</sequence>
<gene>
    <name evidence="8" type="primary">fepE</name>
    <name evidence="8" type="ORF">I6M88_12875</name>
</gene>
<dbReference type="SUPFAM" id="SSF160355">
    <property type="entry name" value="Bacterial polysaccharide co-polymerase-like"/>
    <property type="match status" value="1"/>
</dbReference>
<dbReference type="InterPro" id="IPR003856">
    <property type="entry name" value="LPS_length_determ_N"/>
</dbReference>
<feature type="transmembrane region" description="Helical" evidence="6">
    <location>
        <begin position="43"/>
        <end position="61"/>
    </location>
</feature>
<keyword evidence="9" id="KW-1185">Reference proteome</keyword>
<protein>
    <submittedName>
        <fullName evidence="8">LPS O-antigen length regulator</fullName>
    </submittedName>
</protein>
<dbReference type="Gene3D" id="3.30.1890.10">
    <property type="entry name" value="FepE-like"/>
    <property type="match status" value="1"/>
</dbReference>
<feature type="transmembrane region" description="Helical" evidence="6">
    <location>
        <begin position="338"/>
        <end position="358"/>
    </location>
</feature>
<evidence type="ECO:0000256" key="5">
    <source>
        <dbReference type="ARBA" id="ARBA00023136"/>
    </source>
</evidence>
<keyword evidence="3 6" id="KW-0812">Transmembrane</keyword>
<evidence type="ECO:0000259" key="7">
    <source>
        <dbReference type="Pfam" id="PF02706"/>
    </source>
</evidence>
<organism evidence="8 9">
    <name type="scientific">Citrobacter sedlakii</name>
    <dbReference type="NCBI Taxonomy" id="67826"/>
    <lineage>
        <taxon>Bacteria</taxon>
        <taxon>Pseudomonadati</taxon>
        <taxon>Pseudomonadota</taxon>
        <taxon>Gammaproteobacteria</taxon>
        <taxon>Enterobacterales</taxon>
        <taxon>Enterobacteriaceae</taxon>
        <taxon>Citrobacter</taxon>
        <taxon>Citrobacter freundii complex</taxon>
    </lineage>
</organism>
<keyword evidence="2" id="KW-1003">Cell membrane</keyword>
<reference evidence="8 9" key="1">
    <citation type="submission" date="2020-11" db="EMBL/GenBank/DDBJ databases">
        <title>Enhanced detection system for hospital associated transmission using whole genome sequencing surveillance.</title>
        <authorList>
            <person name="Harrison L.H."/>
            <person name="Van Tyne D."/>
            <person name="Marsh J.W."/>
            <person name="Griffith M.P."/>
            <person name="Snyder D.J."/>
            <person name="Cooper V.S."/>
            <person name="Mustapha M."/>
        </authorList>
    </citation>
    <scope>NUCLEOTIDE SEQUENCE [LARGE SCALE GENOMIC DNA]</scope>
    <source>
        <strain evidence="8 9">CB00117</strain>
    </source>
</reference>
<evidence type="ECO:0000313" key="9">
    <source>
        <dbReference type="Proteomes" id="UP000746649"/>
    </source>
</evidence>
<name>A0ABS0ZSS2_9ENTR</name>
<keyword evidence="5 6" id="KW-0472">Membrane</keyword>
<dbReference type="Pfam" id="PF02706">
    <property type="entry name" value="Wzz"/>
    <property type="match status" value="1"/>
</dbReference>
<dbReference type="InterPro" id="IPR050445">
    <property type="entry name" value="Bact_polysacc_biosynth/exp"/>
</dbReference>
<dbReference type="EMBL" id="JADWND010000005">
    <property type="protein sequence ID" value="MBJ8381857.1"/>
    <property type="molecule type" value="Genomic_DNA"/>
</dbReference>
<dbReference type="RefSeq" id="WP_200035448.1">
    <property type="nucleotide sequence ID" value="NZ_JADWND010000005.1"/>
</dbReference>
<accession>A0ABS0ZSS2</accession>
<comment type="subcellular location">
    <subcellularLocation>
        <location evidence="1">Cell membrane</location>
        <topology evidence="1">Multi-pass membrane protein</topology>
    </subcellularLocation>
</comment>
<evidence type="ECO:0000313" key="8">
    <source>
        <dbReference type="EMBL" id="MBJ8381857.1"/>
    </source>
</evidence>
<dbReference type="PANTHER" id="PTHR32309:SF13">
    <property type="entry name" value="FERRIC ENTEROBACTIN TRANSPORT PROTEIN FEPE"/>
    <property type="match status" value="1"/>
</dbReference>
<keyword evidence="4 6" id="KW-1133">Transmembrane helix</keyword>
<evidence type="ECO:0000256" key="6">
    <source>
        <dbReference type="SAM" id="Phobius"/>
    </source>
</evidence>
<comment type="caution">
    <text evidence="8">The sequence shown here is derived from an EMBL/GenBank/DDBJ whole genome shotgun (WGS) entry which is preliminary data.</text>
</comment>
<feature type="domain" description="Polysaccharide chain length determinant N-terminal" evidence="7">
    <location>
        <begin position="25"/>
        <end position="122"/>
    </location>
</feature>
<evidence type="ECO:0000256" key="4">
    <source>
        <dbReference type="ARBA" id="ARBA00022989"/>
    </source>
</evidence>
<evidence type="ECO:0000256" key="1">
    <source>
        <dbReference type="ARBA" id="ARBA00004651"/>
    </source>
</evidence>
<dbReference type="Proteomes" id="UP000746649">
    <property type="component" value="Unassembled WGS sequence"/>
</dbReference>
<dbReference type="NCBIfam" id="NF007699">
    <property type="entry name" value="PRK10381.1"/>
    <property type="match status" value="1"/>
</dbReference>